<dbReference type="EMBL" id="JNCF01000020">
    <property type="protein sequence ID" value="KGP63315.1"/>
    <property type="molecule type" value="Genomic_DNA"/>
</dbReference>
<sequence length="156" mass="17713">MESKAENQTVIFSSETDAKKACLRLDKEGAPQKEDKAVWLLRESSVPGLLTITYFNHEKDRYVHIRIGFVGNKWEFGPSDFYKAIEFSKRAEAAFSKALPPKSFESLVQLLSDYGYNLNKQLIPKSNESSQNAQYTGYTANEFTGSTSTNRYTPFD</sequence>
<evidence type="ECO:0008006" key="3">
    <source>
        <dbReference type="Google" id="ProtNLM"/>
    </source>
</evidence>
<proteinExistence type="predicted"/>
<organism evidence="1 2">
    <name type="scientific">Legionella norrlandica</name>
    <dbReference type="NCBI Taxonomy" id="1498499"/>
    <lineage>
        <taxon>Bacteria</taxon>
        <taxon>Pseudomonadati</taxon>
        <taxon>Pseudomonadota</taxon>
        <taxon>Gammaproteobacteria</taxon>
        <taxon>Legionellales</taxon>
        <taxon>Legionellaceae</taxon>
        <taxon>Legionella</taxon>
    </lineage>
</organism>
<dbReference type="InterPro" id="IPR036860">
    <property type="entry name" value="SH2_dom_sf"/>
</dbReference>
<gene>
    <name evidence="1" type="ORF">EP47_09285</name>
</gene>
<accession>A0A0A2SQ98</accession>
<name>A0A0A2SQ98_9GAMM</name>
<dbReference type="OrthoDB" id="5644921at2"/>
<comment type="caution">
    <text evidence="1">The sequence shown here is derived from an EMBL/GenBank/DDBJ whole genome shotgun (WGS) entry which is preliminary data.</text>
</comment>
<dbReference type="SUPFAM" id="SSF55550">
    <property type="entry name" value="SH2 domain"/>
    <property type="match status" value="1"/>
</dbReference>
<dbReference type="Proteomes" id="UP000054422">
    <property type="component" value="Unassembled WGS sequence"/>
</dbReference>
<dbReference type="AlphaFoldDB" id="A0A0A2SQ98"/>
<keyword evidence="2" id="KW-1185">Reference proteome</keyword>
<reference evidence="1 2" key="1">
    <citation type="submission" date="2014-05" db="EMBL/GenBank/DDBJ databases">
        <authorList>
            <person name="Rizzardi K."/>
            <person name="Winiecka-Krusnell J."/>
            <person name="Ramliden M."/>
            <person name="Alm E."/>
            <person name="Andersson S."/>
            <person name="Byfors S."/>
        </authorList>
    </citation>
    <scope>NUCLEOTIDE SEQUENCE [LARGE SCALE GENOMIC DNA]</scope>
    <source>
        <strain evidence="1 2">LEGN</strain>
    </source>
</reference>
<evidence type="ECO:0000313" key="2">
    <source>
        <dbReference type="Proteomes" id="UP000054422"/>
    </source>
</evidence>
<evidence type="ECO:0000313" key="1">
    <source>
        <dbReference type="EMBL" id="KGP63315.1"/>
    </source>
</evidence>
<protein>
    <recommendedName>
        <fullName evidence="3">SH2 domain-containing protein</fullName>
    </recommendedName>
</protein>
<dbReference type="RefSeq" id="WP_035889198.1">
    <property type="nucleotide sequence ID" value="NZ_JNCF01000020.1"/>
</dbReference>